<gene>
    <name evidence="2" type="ORF">BWR60_03420</name>
</gene>
<reference evidence="3" key="1">
    <citation type="submission" date="2017-05" db="EMBL/GenBank/DDBJ databases">
        <authorList>
            <person name="Macchi M."/>
            <person name="Festa S."/>
            <person name="Coppotelli B.M."/>
            <person name="Morelli I.S."/>
        </authorList>
    </citation>
    <scope>NUCLEOTIDE SEQUENCE [LARGE SCALE GENOMIC DNA]</scope>
    <source>
        <strain evidence="3">I</strain>
    </source>
</reference>
<sequence>MIGFLRKNFPATVTSDTVKKLGLASKNESYVINVLQFLGLIDEQGKRTDAGHEVMTKHDESEFQSSFEDLVKKAYSDLFDLRGDDAWTMNKDQLIGYFRSADKTSDVIGSRQAGVFVALRELAGHVTEQSQATPKTKANSAAKPKGTGKKAKPVEQKTQDQVVDQPVSSPPLRPQKGDIALTVRIEINLPAEGTQEIYDAIFKSIKANLYP</sequence>
<dbReference type="AlphaFoldDB" id="A0A211ZTB9"/>
<feature type="compositionally biased region" description="Polar residues" evidence="1">
    <location>
        <begin position="127"/>
        <end position="139"/>
    </location>
</feature>
<organism evidence="2 3">
    <name type="scientific">Inquilinus limosus</name>
    <dbReference type="NCBI Taxonomy" id="171674"/>
    <lineage>
        <taxon>Bacteria</taxon>
        <taxon>Pseudomonadati</taxon>
        <taxon>Pseudomonadota</taxon>
        <taxon>Alphaproteobacteria</taxon>
        <taxon>Rhodospirillales</taxon>
        <taxon>Rhodospirillaceae</taxon>
        <taxon>Inquilinus</taxon>
    </lineage>
</organism>
<evidence type="ECO:0000313" key="3">
    <source>
        <dbReference type="Proteomes" id="UP000196655"/>
    </source>
</evidence>
<evidence type="ECO:0000256" key="1">
    <source>
        <dbReference type="SAM" id="MobiDB-lite"/>
    </source>
</evidence>
<dbReference type="OrthoDB" id="5186897at2"/>
<protein>
    <recommendedName>
        <fullName evidence="4">DUF5343 domain-containing protein</fullName>
    </recommendedName>
</protein>
<name>A0A211ZTB9_9PROT</name>
<dbReference type="Pfam" id="PF17278">
    <property type="entry name" value="DUF5343"/>
    <property type="match status" value="1"/>
</dbReference>
<evidence type="ECO:0000313" key="2">
    <source>
        <dbReference type="EMBL" id="OWJ68469.1"/>
    </source>
</evidence>
<proteinExistence type="predicted"/>
<accession>A0A211ZTB9</accession>
<dbReference type="Proteomes" id="UP000196655">
    <property type="component" value="Unassembled WGS sequence"/>
</dbReference>
<feature type="region of interest" description="Disordered" evidence="1">
    <location>
        <begin position="127"/>
        <end position="175"/>
    </location>
</feature>
<comment type="caution">
    <text evidence="2">The sequence shown here is derived from an EMBL/GenBank/DDBJ whole genome shotgun (WGS) entry which is preliminary data.</text>
</comment>
<dbReference type="InterPro" id="IPR035235">
    <property type="entry name" value="DUF5343"/>
</dbReference>
<dbReference type="EMBL" id="NHON01000004">
    <property type="protein sequence ID" value="OWJ68469.1"/>
    <property type="molecule type" value="Genomic_DNA"/>
</dbReference>
<evidence type="ECO:0008006" key="4">
    <source>
        <dbReference type="Google" id="ProtNLM"/>
    </source>
</evidence>
<keyword evidence="3" id="KW-1185">Reference proteome</keyword>